<dbReference type="GO" id="GO:0022625">
    <property type="term" value="C:cytosolic large ribosomal subunit"/>
    <property type="evidence" value="ECO:0007669"/>
    <property type="project" value="InterPro"/>
</dbReference>
<dbReference type="AlphaFoldDB" id="A0A1W0XE07"/>
<evidence type="ECO:0000256" key="2">
    <source>
        <dbReference type="ARBA" id="ARBA00022980"/>
    </source>
</evidence>
<protein>
    <recommendedName>
        <fullName evidence="4">Large ribosomal subunit protein uL29</fullName>
    </recommendedName>
    <alternativeName>
        <fullName evidence="5">60S ribosomal protein L35</fullName>
    </alternativeName>
</protein>
<dbReference type="Pfam" id="PF00831">
    <property type="entry name" value="Ribosomal_L29"/>
    <property type="match status" value="1"/>
</dbReference>
<dbReference type="InterPro" id="IPR001854">
    <property type="entry name" value="Ribosomal_uL29"/>
</dbReference>
<dbReference type="NCBIfam" id="TIGR00012">
    <property type="entry name" value="L29"/>
    <property type="match status" value="1"/>
</dbReference>
<dbReference type="InterPro" id="IPR036049">
    <property type="entry name" value="Ribosomal_uL29_sf"/>
</dbReference>
<dbReference type="HAMAP" id="MF_00374">
    <property type="entry name" value="Ribosomal_uL29"/>
    <property type="match status" value="1"/>
</dbReference>
<dbReference type="PANTHER" id="PTHR45722">
    <property type="entry name" value="60S RIBOSOMAL PROTEIN L35"/>
    <property type="match status" value="1"/>
</dbReference>
<proteinExistence type="inferred from homology"/>
<keyword evidence="2 6" id="KW-0689">Ribosomal protein</keyword>
<dbReference type="SUPFAM" id="SSF46561">
    <property type="entry name" value="Ribosomal protein L29 (L29p)"/>
    <property type="match status" value="1"/>
</dbReference>
<sequence>MSSSDKVKAKLIRNKSKAEIAKQLEDLKQELASLKVAKVTGGAPAKLGKIGLVRKSIARILTVANQNQKLNLRKAYAGKKWVPYDLRPKKTRAIRKALTKSELNIRSRKQRVKAALYPRRLYAVKA</sequence>
<dbReference type="InterPro" id="IPR018254">
    <property type="entry name" value="Ribosomal_uL29_CS"/>
</dbReference>
<dbReference type="FunFam" id="1.10.287.310:FF:000002">
    <property type="entry name" value="60S ribosomal protein L35"/>
    <property type="match status" value="1"/>
</dbReference>
<organism evidence="6 7">
    <name type="scientific">Hypsibius exemplaris</name>
    <name type="common">Freshwater tardigrade</name>
    <dbReference type="NCBI Taxonomy" id="2072580"/>
    <lineage>
        <taxon>Eukaryota</taxon>
        <taxon>Metazoa</taxon>
        <taxon>Ecdysozoa</taxon>
        <taxon>Tardigrada</taxon>
        <taxon>Eutardigrada</taxon>
        <taxon>Parachela</taxon>
        <taxon>Hypsibioidea</taxon>
        <taxon>Hypsibiidae</taxon>
        <taxon>Hypsibius</taxon>
    </lineage>
</organism>
<dbReference type="GO" id="GO:0000463">
    <property type="term" value="P:maturation of LSU-rRNA from tricistronic rRNA transcript (SSU-rRNA, 5.8S rRNA, LSU-rRNA)"/>
    <property type="evidence" value="ECO:0007669"/>
    <property type="project" value="InterPro"/>
</dbReference>
<dbReference type="CDD" id="cd00427">
    <property type="entry name" value="Ribosomal_L29_HIP"/>
    <property type="match status" value="1"/>
</dbReference>
<dbReference type="PROSITE" id="PS00579">
    <property type="entry name" value="RIBOSOMAL_L29"/>
    <property type="match status" value="1"/>
</dbReference>
<reference evidence="7" key="1">
    <citation type="submission" date="2017-01" db="EMBL/GenBank/DDBJ databases">
        <title>Comparative genomics of anhydrobiosis in the tardigrade Hypsibius dujardini.</title>
        <authorList>
            <person name="Yoshida Y."/>
            <person name="Koutsovoulos G."/>
            <person name="Laetsch D."/>
            <person name="Stevens L."/>
            <person name="Kumar S."/>
            <person name="Horikawa D."/>
            <person name="Ishino K."/>
            <person name="Komine S."/>
            <person name="Tomita M."/>
            <person name="Blaxter M."/>
            <person name="Arakawa K."/>
        </authorList>
    </citation>
    <scope>NUCLEOTIDE SEQUENCE [LARGE SCALE GENOMIC DNA]</scope>
    <source>
        <strain evidence="7">Z151</strain>
    </source>
</reference>
<dbReference type="Gene3D" id="6.10.250.3450">
    <property type="match status" value="1"/>
</dbReference>
<dbReference type="EMBL" id="MTYJ01000002">
    <property type="protein sequence ID" value="OQV25704.1"/>
    <property type="molecule type" value="Genomic_DNA"/>
</dbReference>
<dbReference type="FunFam" id="6.10.250.3450:FF:000001">
    <property type="entry name" value="60S ribosomal protein L35"/>
    <property type="match status" value="1"/>
</dbReference>
<comment type="similarity">
    <text evidence="1">Belongs to the universal ribosomal protein uL29 family.</text>
</comment>
<keyword evidence="7" id="KW-1185">Reference proteome</keyword>
<evidence type="ECO:0000256" key="3">
    <source>
        <dbReference type="ARBA" id="ARBA00023274"/>
    </source>
</evidence>
<keyword evidence="3" id="KW-0687">Ribonucleoprotein</keyword>
<evidence type="ECO:0000313" key="7">
    <source>
        <dbReference type="Proteomes" id="UP000192578"/>
    </source>
</evidence>
<gene>
    <name evidence="6" type="ORF">BV898_00635</name>
</gene>
<dbReference type="GO" id="GO:0003729">
    <property type="term" value="F:mRNA binding"/>
    <property type="evidence" value="ECO:0007669"/>
    <property type="project" value="TreeGrafter"/>
</dbReference>
<dbReference type="Gene3D" id="1.10.287.310">
    <property type="match status" value="1"/>
</dbReference>
<dbReference type="PANTHER" id="PTHR45722:SF2">
    <property type="entry name" value="LARGE RIBOSOMAL SUBUNIT PROTEIN UL29-RELATED"/>
    <property type="match status" value="1"/>
</dbReference>
<dbReference type="GO" id="GO:0003735">
    <property type="term" value="F:structural constituent of ribosome"/>
    <property type="evidence" value="ECO:0007669"/>
    <property type="project" value="InterPro"/>
</dbReference>
<dbReference type="OrthoDB" id="528635at2759"/>
<dbReference type="Proteomes" id="UP000192578">
    <property type="component" value="Unassembled WGS sequence"/>
</dbReference>
<dbReference type="GO" id="GO:0006412">
    <property type="term" value="P:translation"/>
    <property type="evidence" value="ECO:0007669"/>
    <property type="project" value="InterPro"/>
</dbReference>
<evidence type="ECO:0000256" key="4">
    <source>
        <dbReference type="ARBA" id="ARBA00035204"/>
    </source>
</evidence>
<dbReference type="InterPro" id="IPR045059">
    <property type="entry name" value="Ribosomal_uL29_euk"/>
</dbReference>
<evidence type="ECO:0000256" key="5">
    <source>
        <dbReference type="ARBA" id="ARBA00035334"/>
    </source>
</evidence>
<accession>A0A1W0XE07</accession>
<comment type="caution">
    <text evidence="6">The sequence shown here is derived from an EMBL/GenBank/DDBJ whole genome shotgun (WGS) entry which is preliminary data.</text>
</comment>
<name>A0A1W0XE07_HYPEX</name>
<evidence type="ECO:0000313" key="6">
    <source>
        <dbReference type="EMBL" id="OQV25704.1"/>
    </source>
</evidence>
<evidence type="ECO:0000256" key="1">
    <source>
        <dbReference type="ARBA" id="ARBA00009254"/>
    </source>
</evidence>